<evidence type="ECO:0000313" key="1">
    <source>
        <dbReference type="EMBL" id="MDT2403120.1"/>
    </source>
</evidence>
<dbReference type="AlphaFoldDB" id="A0AAW8RUN0"/>
<gene>
    <name evidence="1" type="ORF">P7D43_12145</name>
</gene>
<sequence length="111" mass="12974">MPMIEVSDSELQILRGFRNLIEESNQAQSQVLEEIYFAKSKQSLFTKSELADKWGCEVGTVNRILKNADVKPVGKRGKEFEYPLELAEESKEHHDHKELEKHKLNWKMRAM</sequence>
<organism evidence="1 2">
    <name type="scientific">Enterococcus avium</name>
    <name type="common">Streptococcus avium</name>
    <dbReference type="NCBI Taxonomy" id="33945"/>
    <lineage>
        <taxon>Bacteria</taxon>
        <taxon>Bacillati</taxon>
        <taxon>Bacillota</taxon>
        <taxon>Bacilli</taxon>
        <taxon>Lactobacillales</taxon>
        <taxon>Enterococcaceae</taxon>
        <taxon>Enterococcus</taxon>
    </lineage>
</organism>
<dbReference type="EMBL" id="JARPWH010000040">
    <property type="protein sequence ID" value="MDT2403120.1"/>
    <property type="molecule type" value="Genomic_DNA"/>
</dbReference>
<accession>A0AAW8RUN0</accession>
<evidence type="ECO:0000313" key="2">
    <source>
        <dbReference type="Proteomes" id="UP001260773"/>
    </source>
</evidence>
<dbReference type="RefSeq" id="WP_311865291.1">
    <property type="nucleotide sequence ID" value="NZ_JARPWH010000040.1"/>
</dbReference>
<dbReference type="Proteomes" id="UP001260773">
    <property type="component" value="Unassembled WGS sequence"/>
</dbReference>
<name>A0AAW8RUN0_ENTAV</name>
<protein>
    <submittedName>
        <fullName evidence="1">MarR family transcriptional regulator</fullName>
    </submittedName>
</protein>
<comment type="caution">
    <text evidence="1">The sequence shown here is derived from an EMBL/GenBank/DDBJ whole genome shotgun (WGS) entry which is preliminary data.</text>
</comment>
<proteinExistence type="predicted"/>
<reference evidence="1" key="1">
    <citation type="submission" date="2023-03" db="EMBL/GenBank/DDBJ databases">
        <authorList>
            <person name="Shen W."/>
            <person name="Cai J."/>
        </authorList>
    </citation>
    <scope>NUCLEOTIDE SEQUENCE</scope>
    <source>
        <strain evidence="1">P33-2</strain>
    </source>
</reference>